<protein>
    <submittedName>
        <fullName evidence="2">Uncharacterized protein</fullName>
    </submittedName>
</protein>
<dbReference type="STRING" id="1238182.C882_0305"/>
<name>K9HG93_9PROT</name>
<evidence type="ECO:0000313" key="2">
    <source>
        <dbReference type="EMBL" id="EKV29483.1"/>
    </source>
</evidence>
<organism evidence="2 3">
    <name type="scientific">Caenispirillum salinarum AK4</name>
    <dbReference type="NCBI Taxonomy" id="1238182"/>
    <lineage>
        <taxon>Bacteria</taxon>
        <taxon>Pseudomonadati</taxon>
        <taxon>Pseudomonadota</taxon>
        <taxon>Alphaproteobacteria</taxon>
        <taxon>Rhodospirillales</taxon>
        <taxon>Novispirillaceae</taxon>
        <taxon>Caenispirillum</taxon>
    </lineage>
</organism>
<proteinExistence type="predicted"/>
<comment type="caution">
    <text evidence="2">The sequence shown here is derived from an EMBL/GenBank/DDBJ whole genome shotgun (WGS) entry which is preliminary data.</text>
</comment>
<feature type="signal peptide" evidence="1">
    <location>
        <begin position="1"/>
        <end position="31"/>
    </location>
</feature>
<dbReference type="AlphaFoldDB" id="K9HG93"/>
<reference evidence="2 3" key="1">
    <citation type="journal article" date="2013" name="Genome Announc.">
        <title>Draft Genome Sequence of an Alphaproteobacterium, Caenispirillum salinarum AK4(T), Isolated from a Solar Saltern.</title>
        <authorList>
            <person name="Khatri I."/>
            <person name="Singh A."/>
            <person name="Korpole S."/>
            <person name="Pinnaka A.K."/>
            <person name="Subramanian S."/>
        </authorList>
    </citation>
    <scope>NUCLEOTIDE SEQUENCE [LARGE SCALE GENOMIC DNA]</scope>
    <source>
        <strain evidence="2 3">AK4</strain>
    </source>
</reference>
<keyword evidence="1" id="KW-0732">Signal</keyword>
<evidence type="ECO:0000256" key="1">
    <source>
        <dbReference type="SAM" id="SignalP"/>
    </source>
</evidence>
<evidence type="ECO:0000313" key="3">
    <source>
        <dbReference type="Proteomes" id="UP000009881"/>
    </source>
</evidence>
<dbReference type="Proteomes" id="UP000009881">
    <property type="component" value="Unassembled WGS sequence"/>
</dbReference>
<feature type="chain" id="PRO_5003931590" evidence="1">
    <location>
        <begin position="32"/>
        <end position="157"/>
    </location>
</feature>
<sequence>MTKRFSNIFAAAVAIAVGAAALTGPSASAVAGEHMKTLTSTTWKPGYMKDDDNRYIKFVMAETGADARTTGIESRHTWAPGFSGGGDGTYQRIVERDANRTPALVMKVEGRGIWAPGFRHEGNGRYSRVTYIHTGAASGTMVAGDAKGSPAEVAEAR</sequence>
<dbReference type="RefSeq" id="WP_009540964.1">
    <property type="nucleotide sequence ID" value="NZ_ANHY01000012.1"/>
</dbReference>
<gene>
    <name evidence="2" type="ORF">C882_0305</name>
</gene>
<keyword evidence="3" id="KW-1185">Reference proteome</keyword>
<dbReference type="EMBL" id="ANHY01000012">
    <property type="protein sequence ID" value="EKV29483.1"/>
    <property type="molecule type" value="Genomic_DNA"/>
</dbReference>
<accession>K9HG93</accession>